<feature type="domain" description="Serpin" evidence="2">
    <location>
        <begin position="75"/>
        <end position="425"/>
    </location>
</feature>
<dbReference type="EMBL" id="BAAANJ010000001">
    <property type="protein sequence ID" value="GAA1797294.1"/>
    <property type="molecule type" value="Genomic_DNA"/>
</dbReference>
<name>A0ABN2LR96_9MICO</name>
<dbReference type="InterPro" id="IPR023796">
    <property type="entry name" value="Serpin_dom"/>
</dbReference>
<dbReference type="Proteomes" id="UP001500002">
    <property type="component" value="Unassembled WGS sequence"/>
</dbReference>
<dbReference type="Gene3D" id="2.30.39.10">
    <property type="entry name" value="Alpha-1-antitrypsin, domain 1"/>
    <property type="match status" value="1"/>
</dbReference>
<dbReference type="Pfam" id="PF00079">
    <property type="entry name" value="Serpin"/>
    <property type="match status" value="1"/>
</dbReference>
<protein>
    <submittedName>
        <fullName evidence="3">Serpin family protein</fullName>
    </submittedName>
</protein>
<dbReference type="InterPro" id="IPR000215">
    <property type="entry name" value="Serpin_fam"/>
</dbReference>
<dbReference type="InterPro" id="IPR042178">
    <property type="entry name" value="Serpin_sf_1"/>
</dbReference>
<reference evidence="3 4" key="1">
    <citation type="journal article" date="2019" name="Int. J. Syst. Evol. Microbiol.">
        <title>The Global Catalogue of Microorganisms (GCM) 10K type strain sequencing project: providing services to taxonomists for standard genome sequencing and annotation.</title>
        <authorList>
            <consortium name="The Broad Institute Genomics Platform"/>
            <consortium name="The Broad Institute Genome Sequencing Center for Infectious Disease"/>
            <person name="Wu L."/>
            <person name="Ma J."/>
        </authorList>
    </citation>
    <scope>NUCLEOTIDE SEQUENCE [LARGE SCALE GENOMIC DNA]</scope>
    <source>
        <strain evidence="3 4">JCM 14322</strain>
    </source>
</reference>
<evidence type="ECO:0000259" key="2">
    <source>
        <dbReference type="SMART" id="SM00093"/>
    </source>
</evidence>
<accession>A0ABN2LR96</accession>
<dbReference type="PANTHER" id="PTHR11461:SF211">
    <property type="entry name" value="GH10112P-RELATED"/>
    <property type="match status" value="1"/>
</dbReference>
<dbReference type="SUPFAM" id="SSF56574">
    <property type="entry name" value="Serpins"/>
    <property type="match status" value="1"/>
</dbReference>
<dbReference type="Gene3D" id="3.30.497.10">
    <property type="entry name" value="Antithrombin, subunit I, domain 2"/>
    <property type="match status" value="1"/>
</dbReference>
<evidence type="ECO:0000256" key="1">
    <source>
        <dbReference type="RuleBase" id="RU000411"/>
    </source>
</evidence>
<dbReference type="CDD" id="cd19588">
    <property type="entry name" value="serpin_miropin-like"/>
    <property type="match status" value="1"/>
</dbReference>
<evidence type="ECO:0000313" key="3">
    <source>
        <dbReference type="EMBL" id="GAA1797294.1"/>
    </source>
</evidence>
<comment type="caution">
    <text evidence="3">The sequence shown here is derived from an EMBL/GenBank/DDBJ whole genome shotgun (WGS) entry which is preliminary data.</text>
</comment>
<dbReference type="PANTHER" id="PTHR11461">
    <property type="entry name" value="SERINE PROTEASE INHIBITOR, SERPIN"/>
    <property type="match status" value="1"/>
</dbReference>
<keyword evidence="4" id="KW-1185">Reference proteome</keyword>
<comment type="similarity">
    <text evidence="1">Belongs to the serpin family.</text>
</comment>
<dbReference type="PROSITE" id="PS51257">
    <property type="entry name" value="PROKAR_LIPOPROTEIN"/>
    <property type="match status" value="1"/>
</dbReference>
<proteinExistence type="inferred from homology"/>
<organism evidence="3 4">
    <name type="scientific">Agromyces neolithicus</name>
    <dbReference type="NCBI Taxonomy" id="269420"/>
    <lineage>
        <taxon>Bacteria</taxon>
        <taxon>Bacillati</taxon>
        <taxon>Actinomycetota</taxon>
        <taxon>Actinomycetes</taxon>
        <taxon>Micrococcales</taxon>
        <taxon>Microbacteriaceae</taxon>
        <taxon>Agromyces</taxon>
    </lineage>
</organism>
<dbReference type="InterPro" id="IPR042185">
    <property type="entry name" value="Serpin_sf_2"/>
</dbReference>
<dbReference type="RefSeq" id="WP_344292316.1">
    <property type="nucleotide sequence ID" value="NZ_BAAANJ010000001.1"/>
</dbReference>
<dbReference type="InterPro" id="IPR036186">
    <property type="entry name" value="Serpin_sf"/>
</dbReference>
<evidence type="ECO:0000313" key="4">
    <source>
        <dbReference type="Proteomes" id="UP001500002"/>
    </source>
</evidence>
<gene>
    <name evidence="3" type="ORF">GCM10009749_01010</name>
</gene>
<dbReference type="SMART" id="SM00093">
    <property type="entry name" value="SERPIN"/>
    <property type="match status" value="1"/>
</dbReference>
<sequence length="427" mass="44314">MTRDAPAAAEFRVSGHSNAWRAGLAVAVALVLTACGGVVGQPGGGAGDSVDADLAGSLSAEDAAAAADAVNAFGFDLHTAVAEDGDNTVTSPLSASVLLAMVAAGAGGDNAEEMTELLGLDGPRDVRNAALLADLVGTDDVTLAIANSLWAAEGYPFEDDYVSFVQDTYGATLDEVDLGSQDAADAIDDWVDEGTEGLIDQIAADLGLPDPQAVLVLLNTVYFMGTWTTAFDEGDTRATPFALAGGDEVVVPTMHRSAAEVETSFGDGFQMLRLAYGDDERFGMEVLLPDEDVALDELLDDLDAEVWQNAVDGLETATLSEIALPRFELEWDANLNGVLQSLGMVSAFGGGDFTPMSSADPFLDTVVQKTHIRVDEKGTEAAAVTGGVMAESAGPPPFRVDRPFAFTVSDRETGAVLFLGSVHDPRG</sequence>